<keyword evidence="1" id="KW-0732">Signal</keyword>
<evidence type="ECO:0000256" key="1">
    <source>
        <dbReference type="SAM" id="SignalP"/>
    </source>
</evidence>
<dbReference type="RefSeq" id="WP_211319952.1">
    <property type="nucleotide sequence ID" value="NZ_QUNI01000044.1"/>
</dbReference>
<feature type="signal peptide" evidence="1">
    <location>
        <begin position="1"/>
        <end position="19"/>
    </location>
</feature>
<evidence type="ECO:0000313" key="3">
    <source>
        <dbReference type="Proteomes" id="UP000257136"/>
    </source>
</evidence>
<dbReference type="AlphaFoldDB" id="A0A3E0DV43"/>
<sequence length="62" mass="7094">MKINICLIFLILSSLVSCATFSKKVSSKNQIILNKQTISKINGFYEIKSLKSIWKFEDLKPV</sequence>
<feature type="chain" id="PRO_5017801030" evidence="1">
    <location>
        <begin position="20"/>
        <end position="62"/>
    </location>
</feature>
<dbReference type="PROSITE" id="PS51257">
    <property type="entry name" value="PROKAR_LIPOPROTEIN"/>
    <property type="match status" value="1"/>
</dbReference>
<gene>
    <name evidence="2" type="ORF">C8P67_1443</name>
</gene>
<protein>
    <submittedName>
        <fullName evidence="2">Uncharacterized protein</fullName>
    </submittedName>
</protein>
<accession>A0A3E0DV43</accession>
<name>A0A3E0DV43_9FLAO</name>
<keyword evidence="3" id="KW-1185">Reference proteome</keyword>
<evidence type="ECO:0000313" key="2">
    <source>
        <dbReference type="EMBL" id="REG88375.1"/>
    </source>
</evidence>
<dbReference type="Proteomes" id="UP000257136">
    <property type="component" value="Unassembled WGS sequence"/>
</dbReference>
<dbReference type="EMBL" id="QUNI01000044">
    <property type="protein sequence ID" value="REG88375.1"/>
    <property type="molecule type" value="Genomic_DNA"/>
</dbReference>
<proteinExistence type="predicted"/>
<reference evidence="2 3" key="1">
    <citation type="submission" date="2018-08" db="EMBL/GenBank/DDBJ databases">
        <title>Genomic Encyclopedia of Archaeal and Bacterial Type Strains, Phase II (KMG-II): from individual species to whole genera.</title>
        <authorList>
            <person name="Goeker M."/>
        </authorList>
    </citation>
    <scope>NUCLEOTIDE SEQUENCE [LARGE SCALE GENOMIC DNA]</scope>
    <source>
        <strain evidence="2 3">DSM 100880</strain>
    </source>
</reference>
<feature type="non-terminal residue" evidence="2">
    <location>
        <position position="62"/>
    </location>
</feature>
<comment type="caution">
    <text evidence="2">The sequence shown here is derived from an EMBL/GenBank/DDBJ whole genome shotgun (WGS) entry which is preliminary data.</text>
</comment>
<organism evidence="2 3">
    <name type="scientific">Flavobacterium aquicola</name>
    <dbReference type="NCBI Taxonomy" id="1682742"/>
    <lineage>
        <taxon>Bacteria</taxon>
        <taxon>Pseudomonadati</taxon>
        <taxon>Bacteroidota</taxon>
        <taxon>Flavobacteriia</taxon>
        <taxon>Flavobacteriales</taxon>
        <taxon>Flavobacteriaceae</taxon>
        <taxon>Flavobacterium</taxon>
    </lineage>
</organism>